<evidence type="ECO:0000313" key="2">
    <source>
        <dbReference type="Proteomes" id="UP000030377"/>
    </source>
</evidence>
<dbReference type="EMBL" id="JRPN01000049">
    <property type="protein sequence ID" value="KGT73308.1"/>
    <property type="molecule type" value="Genomic_DNA"/>
</dbReference>
<comment type="caution">
    <text evidence="1">The sequence shown here is derived from an EMBL/GenBank/DDBJ whole genome shotgun (WGS) entry which is preliminary data.</text>
</comment>
<sequence>MNGVALSPSSARAADHIEQPAGLPSFVMIVSFAAKDPARNDKAVESMVVFTTISHALPDIAHSRATRPLWTIYYPSSITSSTRDETGSSQIA</sequence>
<name>A0A0A3YHX7_BRAJP</name>
<accession>A0A0A3YHX7</accession>
<evidence type="ECO:0000313" key="1">
    <source>
        <dbReference type="EMBL" id="KGT73308.1"/>
    </source>
</evidence>
<dbReference type="AlphaFoldDB" id="A0A0A3YHX7"/>
<dbReference type="Proteomes" id="UP000030377">
    <property type="component" value="Unassembled WGS sequence"/>
</dbReference>
<protein>
    <submittedName>
        <fullName evidence="1">Uncharacterized protein</fullName>
    </submittedName>
</protein>
<gene>
    <name evidence="1" type="ORF">MA20_45075</name>
</gene>
<organism evidence="1 2">
    <name type="scientific">Bradyrhizobium japonicum</name>
    <dbReference type="NCBI Taxonomy" id="375"/>
    <lineage>
        <taxon>Bacteria</taxon>
        <taxon>Pseudomonadati</taxon>
        <taxon>Pseudomonadota</taxon>
        <taxon>Alphaproteobacteria</taxon>
        <taxon>Hyphomicrobiales</taxon>
        <taxon>Nitrobacteraceae</taxon>
        <taxon>Bradyrhizobium</taxon>
    </lineage>
</organism>
<dbReference type="PATRIC" id="fig|375.38.peg.4818"/>
<reference evidence="1 2" key="1">
    <citation type="submission" date="2014-09" db="EMBL/GenBank/DDBJ databases">
        <title>Draft genome of Bradyrhizobium japonicum Is-34.</title>
        <authorList>
            <person name="Tsurumaru H."/>
            <person name="Yamakawa T."/>
            <person name="Hashimoto S."/>
            <person name="Okizaki K."/>
            <person name="Kanesaki Y."/>
            <person name="Yoshikawa H."/>
            <person name="Yajima S."/>
        </authorList>
    </citation>
    <scope>NUCLEOTIDE SEQUENCE [LARGE SCALE GENOMIC DNA]</scope>
    <source>
        <strain evidence="1 2">Is-34</strain>
    </source>
</reference>
<dbReference type="KEGG" id="bjp:RN69_37825"/>
<proteinExistence type="predicted"/>
<dbReference type="OrthoDB" id="8252768at2"/>